<dbReference type="GO" id="GO:0005829">
    <property type="term" value="C:cytosol"/>
    <property type="evidence" value="ECO:0007669"/>
    <property type="project" value="TreeGrafter"/>
</dbReference>
<feature type="domain" description="PFL" evidence="5">
    <location>
        <begin position="1"/>
        <end position="400"/>
    </location>
</feature>
<feature type="modified residue" description="Glycine radical" evidence="3">
    <location>
        <position position="503"/>
    </location>
</feature>
<name>G9YFM2_9FIRM</name>
<gene>
    <name evidence="6" type="ORF">HMPREF0080_00434</name>
</gene>
<dbReference type="eggNOG" id="COG1882">
    <property type="taxonomic scope" value="Bacteria"/>
</dbReference>
<dbReference type="Pfam" id="PF01228">
    <property type="entry name" value="Gly_radical"/>
    <property type="match status" value="1"/>
</dbReference>
<dbReference type="PROSITE" id="PS51149">
    <property type="entry name" value="GLY_RADICAL_2"/>
    <property type="match status" value="1"/>
</dbReference>
<evidence type="ECO:0000256" key="1">
    <source>
        <dbReference type="ARBA" id="ARBA00022818"/>
    </source>
</evidence>
<dbReference type="Pfam" id="PF02901">
    <property type="entry name" value="PFL-like"/>
    <property type="match status" value="1"/>
</dbReference>
<dbReference type="AlphaFoldDB" id="G9YFM2"/>
<dbReference type="PANTHER" id="PTHR43641">
    <property type="entry name" value="FORMATE ACETYLTRANSFERASE 3-RELATED"/>
    <property type="match status" value="1"/>
</dbReference>
<dbReference type="GO" id="GO:0016829">
    <property type="term" value="F:lyase activity"/>
    <property type="evidence" value="ECO:0007669"/>
    <property type="project" value="UniProtKB-KW"/>
</dbReference>
<dbReference type="PROSITE" id="PS51554">
    <property type="entry name" value="PFL"/>
    <property type="match status" value="1"/>
</dbReference>
<dbReference type="InterPro" id="IPR051215">
    <property type="entry name" value="GRE"/>
</dbReference>
<protein>
    <submittedName>
        <fullName evidence="6">Glycine radical domain protein</fullName>
    </submittedName>
</protein>
<keyword evidence="2" id="KW-0456">Lyase</keyword>
<dbReference type="HOGENOM" id="CLU_009096_3_0_9"/>
<organism evidence="6 7">
    <name type="scientific">Anaeroglobus geminatus F0357</name>
    <dbReference type="NCBI Taxonomy" id="861450"/>
    <lineage>
        <taxon>Bacteria</taxon>
        <taxon>Bacillati</taxon>
        <taxon>Bacillota</taxon>
        <taxon>Negativicutes</taxon>
        <taxon>Veillonellales</taxon>
        <taxon>Veillonellaceae</taxon>
        <taxon>Anaeroglobus</taxon>
    </lineage>
</organism>
<evidence type="ECO:0000256" key="2">
    <source>
        <dbReference type="ARBA" id="ARBA00023239"/>
    </source>
</evidence>
<reference evidence="6 7" key="1">
    <citation type="submission" date="2011-08" db="EMBL/GenBank/DDBJ databases">
        <authorList>
            <person name="Weinstock G."/>
            <person name="Sodergren E."/>
            <person name="Clifton S."/>
            <person name="Fulton L."/>
            <person name="Fulton B."/>
            <person name="Courtney L."/>
            <person name="Fronick C."/>
            <person name="Harrison M."/>
            <person name="Strong C."/>
            <person name="Farmer C."/>
            <person name="Delahaunty K."/>
            <person name="Markovic C."/>
            <person name="Hall O."/>
            <person name="Minx P."/>
            <person name="Tomlinson C."/>
            <person name="Mitreva M."/>
            <person name="Hou S."/>
            <person name="Chen J."/>
            <person name="Wollam A."/>
            <person name="Pepin K.H."/>
            <person name="Johnson M."/>
            <person name="Bhonagiri V."/>
            <person name="Zhang X."/>
            <person name="Suruliraj S."/>
            <person name="Warren W."/>
            <person name="Chinwalla A."/>
            <person name="Mardis E.R."/>
            <person name="Wilson R.K."/>
        </authorList>
    </citation>
    <scope>NUCLEOTIDE SEQUENCE [LARGE SCALE GENOMIC DNA]</scope>
    <source>
        <strain evidence="6 7">F0357</strain>
    </source>
</reference>
<dbReference type="EMBL" id="AGCJ01000013">
    <property type="protein sequence ID" value="EHM43036.1"/>
    <property type="molecule type" value="Genomic_DNA"/>
</dbReference>
<keyword evidence="7" id="KW-1185">Reference proteome</keyword>
<sequence>MIWFYQLGGILMENPLSLNPGRFDQYMYPYYQYDVRHKLHSNEEILELIECYWLKLSEWVWTISANTADFFAGYNQFQNLTVGGCDRDGKDVTNELSYLALRATSELKTHQPGLSVRISRDSPREFIDAVMELVAQGTGFPAIHSDRTGYRMLKNLGYETEDARDWNNCGCVVPHFRKTFEWTSTVNVNFSGALEYATNGGKSRLTGKQMGLALNRSRKFKTYEELEAAFFKQFDNLIEISVAGTLVAQKLQKEMIPRPLFSALFGECLESGRDLVEGGAKYNIGPVLTGIGLAETANSLAAIKQLVYVDKVCTVDELLTALDHNWEGYEKLRVLAVGAPKYGNDNDFVDDIARKIANHFNEKASTYTDIYGSRFVSAFMGISNFIPTGRVIGATASGRKAGTPISEGVSPVAGTDISTPLAVMKSAAKMNQDIHSGGTLLNIRLGHELVNTKRGRSSLAAAVLAFFDLGAFHVQFNTLSTETLLDAQAHPENYKDLLVRVAGYSTQFVHLSKTLQDSIIRRSVHNAF</sequence>
<evidence type="ECO:0000259" key="5">
    <source>
        <dbReference type="PROSITE" id="PS51554"/>
    </source>
</evidence>
<comment type="caution">
    <text evidence="6">The sequence shown here is derived from an EMBL/GenBank/DDBJ whole genome shotgun (WGS) entry which is preliminary data.</text>
</comment>
<dbReference type="PATRIC" id="fig|861450.3.peg.416"/>
<dbReference type="Proteomes" id="UP000005481">
    <property type="component" value="Unassembled WGS sequence"/>
</dbReference>
<dbReference type="PANTHER" id="PTHR43641:SF2">
    <property type="entry name" value="DEHYDRATASE YBIW-RELATED"/>
    <property type="match status" value="1"/>
</dbReference>
<dbReference type="InterPro" id="IPR001150">
    <property type="entry name" value="Gly_radical"/>
</dbReference>
<dbReference type="SUPFAM" id="SSF51998">
    <property type="entry name" value="PFL-like glycyl radical enzymes"/>
    <property type="match status" value="1"/>
</dbReference>
<keyword evidence="1 3" id="KW-0556">Organic radical</keyword>
<feature type="domain" description="Glycine radical" evidence="4">
    <location>
        <begin position="407"/>
        <end position="528"/>
    </location>
</feature>
<dbReference type="Gene3D" id="3.20.70.20">
    <property type="match status" value="1"/>
</dbReference>
<dbReference type="InterPro" id="IPR004184">
    <property type="entry name" value="PFL_dom"/>
</dbReference>
<evidence type="ECO:0000313" key="6">
    <source>
        <dbReference type="EMBL" id="EHM43036.1"/>
    </source>
</evidence>
<evidence type="ECO:0000313" key="7">
    <source>
        <dbReference type="Proteomes" id="UP000005481"/>
    </source>
</evidence>
<dbReference type="STRING" id="861450.HMPREF0080_00434"/>
<evidence type="ECO:0000256" key="3">
    <source>
        <dbReference type="PROSITE-ProRule" id="PRU00493"/>
    </source>
</evidence>
<dbReference type="RefSeq" id="WP_006789418.1">
    <property type="nucleotide sequence ID" value="NZ_JH417570.1"/>
</dbReference>
<proteinExistence type="predicted"/>
<accession>G9YFM2</accession>
<evidence type="ECO:0000259" key="4">
    <source>
        <dbReference type="PROSITE" id="PS51149"/>
    </source>
</evidence>